<dbReference type="Proteomes" id="UP001248067">
    <property type="component" value="Unassembled WGS sequence"/>
</dbReference>
<dbReference type="EMBL" id="VJSY01000071">
    <property type="protein sequence ID" value="MDR8757775.1"/>
    <property type="molecule type" value="Genomic_DNA"/>
</dbReference>
<evidence type="ECO:0000313" key="1">
    <source>
        <dbReference type="EMBL" id="MDR8757775.1"/>
    </source>
</evidence>
<keyword evidence="2" id="KW-1185">Reference proteome</keyword>
<gene>
    <name evidence="1" type="ORF">FEQ00_06235</name>
</gene>
<name>A0ABU2ED08_9BURK</name>
<sequence>MTDFERWLIEVWDGPVTHWHLDHNGADMYTSYIEFCPDWSKTMSGTEFYHALWPLAEASEAAGIT</sequence>
<reference evidence="1 2" key="1">
    <citation type="submission" date="2019-06" db="EMBL/GenBank/DDBJ databases">
        <title>Evolution of Burkholderia multivorans in the lungs of Cystic Fibrosis patients.</title>
        <authorList>
            <person name="Moreira L.M."/>
        </authorList>
    </citation>
    <scope>NUCLEOTIDE SEQUENCE [LARGE SCALE GENOMIC DNA]</scope>
    <source>
        <strain evidence="1 2">VC13239</strain>
    </source>
</reference>
<organism evidence="1 2">
    <name type="scientific">Burkholderia pseudomultivorans</name>
    <dbReference type="NCBI Taxonomy" id="1207504"/>
    <lineage>
        <taxon>Bacteria</taxon>
        <taxon>Pseudomonadati</taxon>
        <taxon>Pseudomonadota</taxon>
        <taxon>Betaproteobacteria</taxon>
        <taxon>Burkholderiales</taxon>
        <taxon>Burkholderiaceae</taxon>
        <taxon>Burkholderia</taxon>
        <taxon>Burkholderia cepacia complex</taxon>
    </lineage>
</organism>
<accession>A0ABU2ED08</accession>
<evidence type="ECO:0000313" key="2">
    <source>
        <dbReference type="Proteomes" id="UP001248067"/>
    </source>
</evidence>
<dbReference type="RefSeq" id="WP_175897086.1">
    <property type="nucleotide sequence ID" value="NZ_CADFDQ010000031.1"/>
</dbReference>
<comment type="caution">
    <text evidence="1">The sequence shown here is derived from an EMBL/GenBank/DDBJ whole genome shotgun (WGS) entry which is preliminary data.</text>
</comment>
<proteinExistence type="predicted"/>
<protein>
    <submittedName>
        <fullName evidence="1">Uncharacterized protein</fullName>
    </submittedName>
</protein>